<keyword evidence="5 7" id="KW-0472">Membrane</keyword>
<evidence type="ECO:0000256" key="5">
    <source>
        <dbReference type="ARBA" id="ARBA00023136"/>
    </source>
</evidence>
<feature type="region of interest" description="Disordered" evidence="6">
    <location>
        <begin position="37"/>
        <end position="63"/>
    </location>
</feature>
<dbReference type="GeneID" id="103514428"/>
<evidence type="ECO:0000256" key="4">
    <source>
        <dbReference type="ARBA" id="ARBA00022989"/>
    </source>
</evidence>
<organism evidence="9 10">
    <name type="scientific">Diaphorina citri</name>
    <name type="common">Asian citrus psyllid</name>
    <dbReference type="NCBI Taxonomy" id="121845"/>
    <lineage>
        <taxon>Eukaryota</taxon>
        <taxon>Metazoa</taxon>
        <taxon>Ecdysozoa</taxon>
        <taxon>Arthropoda</taxon>
        <taxon>Hexapoda</taxon>
        <taxon>Insecta</taxon>
        <taxon>Pterygota</taxon>
        <taxon>Neoptera</taxon>
        <taxon>Paraneoptera</taxon>
        <taxon>Hemiptera</taxon>
        <taxon>Sternorrhyncha</taxon>
        <taxon>Psylloidea</taxon>
        <taxon>Psyllidae</taxon>
        <taxon>Diaphorininae</taxon>
        <taxon>Diaphorina</taxon>
    </lineage>
</organism>
<evidence type="ECO:0000256" key="1">
    <source>
        <dbReference type="ARBA" id="ARBA00004141"/>
    </source>
</evidence>
<name>A0A3Q0J7R5_DIACI</name>
<dbReference type="PANTHER" id="PTHR31102">
    <property type="match status" value="1"/>
</dbReference>
<gene>
    <name evidence="10" type="primary">LOC103514428</name>
</gene>
<dbReference type="GO" id="GO:0016020">
    <property type="term" value="C:membrane"/>
    <property type="evidence" value="ECO:0007669"/>
    <property type="project" value="UniProtKB-SubCell"/>
</dbReference>
<sequence length="473" mass="50994">MEVTSSVTLTSVGPAELDISKNIEVSHIYNPSYKPDNPGFNPNCNSTPVTPLPSSNKREKKPPSRIRRIITEPFGPKNLYVLRLLGWVICLLVSWGLLYTLVKEEVAPGGQLLKLLTLIVSAHIAGIIVSHVNLPPLLGMLVTGIVLRNIKFFEVSGTYREIVVTTREIALTVILIKAGLGLDAKALKKLSFVVLKLAFIPCIVEATGAAVCCYFILGMPWVWGFLLGFVLSAVSPAVVVPTLLKLSSEGYGESKGISTMVIAASSLDDIVAISAFGIFLGFATNVGKSDADITNQLLQAPIEISLGVLFGIVWGLISAWLPHKEDKFVVFKRVFMIGGGGLFSVLGSQMIGYNGAGPLSCIISAFVACLCWKWQGWSDSYNPVATAFSGLWLIMQPALFGLIGAEIDLSQIDATQIGQGLIVLAGGLVFRAIACTTCLLGTNLNWKEMIFVNIAWLPKATVQVWRNSTFHVL</sequence>
<reference evidence="10" key="1">
    <citation type="submission" date="2025-08" db="UniProtKB">
        <authorList>
            <consortium name="RefSeq"/>
        </authorList>
    </citation>
    <scope>IDENTIFICATION</scope>
</reference>
<evidence type="ECO:0000256" key="7">
    <source>
        <dbReference type="SAM" id="Phobius"/>
    </source>
</evidence>
<comment type="subcellular location">
    <subcellularLocation>
        <location evidence="1">Membrane</location>
        <topology evidence="1">Multi-pass membrane protein</topology>
    </subcellularLocation>
</comment>
<feature type="transmembrane region" description="Helical" evidence="7">
    <location>
        <begin position="384"/>
        <end position="405"/>
    </location>
</feature>
<feature type="transmembrane region" description="Helical" evidence="7">
    <location>
        <begin position="353"/>
        <end position="372"/>
    </location>
</feature>
<feature type="compositionally biased region" description="Polar residues" evidence="6">
    <location>
        <begin position="40"/>
        <end position="55"/>
    </location>
</feature>
<dbReference type="PaxDb" id="121845-A0A3Q0J7R5"/>
<feature type="transmembrane region" description="Helical" evidence="7">
    <location>
        <begin position="302"/>
        <end position="321"/>
    </location>
</feature>
<keyword evidence="9" id="KW-1185">Reference proteome</keyword>
<evidence type="ECO:0000256" key="6">
    <source>
        <dbReference type="SAM" id="MobiDB-lite"/>
    </source>
</evidence>
<dbReference type="Pfam" id="PF00999">
    <property type="entry name" value="Na_H_Exchanger"/>
    <property type="match status" value="1"/>
</dbReference>
<dbReference type="STRING" id="121845.A0A3Q0J7R5"/>
<keyword evidence="3 7" id="KW-0812">Transmembrane</keyword>
<evidence type="ECO:0000313" key="10">
    <source>
        <dbReference type="RefSeq" id="XP_026682998.1"/>
    </source>
</evidence>
<comment type="similarity">
    <text evidence="2">Belongs to the monovalent cation:proton antiporter 1 (CPA1) transporter (TC 2.A.36) family.</text>
</comment>
<dbReference type="RefSeq" id="XP_026682998.1">
    <property type="nucleotide sequence ID" value="XM_026827197.1"/>
</dbReference>
<evidence type="ECO:0000313" key="9">
    <source>
        <dbReference type="Proteomes" id="UP000079169"/>
    </source>
</evidence>
<proteinExistence type="inferred from homology"/>
<feature type="transmembrane region" description="Helical" evidence="7">
    <location>
        <begin position="80"/>
        <end position="100"/>
    </location>
</feature>
<dbReference type="InterPro" id="IPR038770">
    <property type="entry name" value="Na+/solute_symporter_sf"/>
</dbReference>
<dbReference type="PANTHER" id="PTHR31102:SF1">
    <property type="entry name" value="CATION_H+ EXCHANGER DOMAIN-CONTAINING PROTEIN"/>
    <property type="match status" value="1"/>
</dbReference>
<feature type="transmembrane region" description="Helical" evidence="7">
    <location>
        <begin position="223"/>
        <end position="244"/>
    </location>
</feature>
<keyword evidence="4 7" id="KW-1133">Transmembrane helix</keyword>
<dbReference type="AlphaFoldDB" id="A0A3Q0J7R5"/>
<feature type="transmembrane region" description="Helical" evidence="7">
    <location>
        <begin position="256"/>
        <end position="282"/>
    </location>
</feature>
<evidence type="ECO:0000256" key="2">
    <source>
        <dbReference type="ARBA" id="ARBA00007367"/>
    </source>
</evidence>
<evidence type="ECO:0000259" key="8">
    <source>
        <dbReference type="Pfam" id="PF00999"/>
    </source>
</evidence>
<dbReference type="KEGG" id="dci:103514428"/>
<feature type="transmembrane region" description="Helical" evidence="7">
    <location>
        <begin position="417"/>
        <end position="440"/>
    </location>
</feature>
<feature type="domain" description="Cation/H+ exchanger transmembrane" evidence="8">
    <location>
        <begin position="119"/>
        <end position="462"/>
    </location>
</feature>
<dbReference type="Gene3D" id="1.20.1530.20">
    <property type="match status" value="1"/>
</dbReference>
<evidence type="ECO:0000256" key="3">
    <source>
        <dbReference type="ARBA" id="ARBA00022692"/>
    </source>
</evidence>
<dbReference type="InterPro" id="IPR006153">
    <property type="entry name" value="Cation/H_exchanger_TM"/>
</dbReference>
<dbReference type="GO" id="GO:0015297">
    <property type="term" value="F:antiporter activity"/>
    <property type="evidence" value="ECO:0007669"/>
    <property type="project" value="InterPro"/>
</dbReference>
<dbReference type="GO" id="GO:1902600">
    <property type="term" value="P:proton transmembrane transport"/>
    <property type="evidence" value="ECO:0007669"/>
    <property type="project" value="InterPro"/>
</dbReference>
<dbReference type="InterPro" id="IPR051843">
    <property type="entry name" value="CPA1_transporter"/>
</dbReference>
<dbReference type="Proteomes" id="UP000079169">
    <property type="component" value="Unplaced"/>
</dbReference>
<feature type="transmembrane region" description="Helical" evidence="7">
    <location>
        <begin position="112"/>
        <end position="132"/>
    </location>
</feature>
<accession>A0A3Q0J7R5</accession>
<protein>
    <submittedName>
        <fullName evidence="10">Sodium/hydrogen exchanger 9B2-like isoform X1</fullName>
    </submittedName>
</protein>
<feature type="transmembrane region" description="Helical" evidence="7">
    <location>
        <begin position="192"/>
        <end position="217"/>
    </location>
</feature>